<evidence type="ECO:0000313" key="2">
    <source>
        <dbReference type="EMBL" id="BAQ00830.1"/>
    </source>
</evidence>
<organism evidence="2">
    <name type="scientific">Escherichia coli</name>
    <dbReference type="NCBI Taxonomy" id="562"/>
    <lineage>
        <taxon>Bacteria</taxon>
        <taxon>Pseudomonadati</taxon>
        <taxon>Pseudomonadota</taxon>
        <taxon>Gammaproteobacteria</taxon>
        <taxon>Enterobacterales</taxon>
        <taxon>Enterobacteriaceae</taxon>
        <taxon>Escherichia</taxon>
    </lineage>
</organism>
<dbReference type="AlphaFoldDB" id="A0A0A8J652"/>
<evidence type="ECO:0000256" key="1">
    <source>
        <dbReference type="SAM" id="Phobius"/>
    </source>
</evidence>
<feature type="transmembrane region" description="Helical" evidence="1">
    <location>
        <begin position="368"/>
        <end position="387"/>
    </location>
</feature>
<reference evidence="2" key="1">
    <citation type="journal article" date="2014" name="DNA Res.">
        <title>A complete view of the genetic diversity of the Escherichia coli O-antigen biosynthesis gene cluster.</title>
        <authorList>
            <person name="Iguchi A."/>
            <person name="Iyoda S."/>
            <person name="Kikuchi T."/>
            <person name="Ogura Y."/>
            <person name="Katsura K."/>
            <person name="Ohnishi M."/>
            <person name="Hayashi T."/>
            <person name="Thomson N.R."/>
        </authorList>
    </citation>
    <scope>NUCLEOTIDE SEQUENCE</scope>
    <source>
        <strain evidence="2">H502a</strain>
    </source>
</reference>
<feature type="transmembrane region" description="Helical" evidence="1">
    <location>
        <begin position="115"/>
        <end position="132"/>
    </location>
</feature>
<accession>A0A0A8J652</accession>
<gene>
    <name evidence="2" type="primary">wzy</name>
</gene>
<name>A0A0A8J652_ECOLX</name>
<dbReference type="EMBL" id="AB811613">
    <property type="protein sequence ID" value="BAQ00830.1"/>
    <property type="molecule type" value="Genomic_DNA"/>
</dbReference>
<keyword evidence="1" id="KW-0472">Membrane</keyword>
<protein>
    <submittedName>
        <fullName evidence="2">O-antigen polymerase</fullName>
    </submittedName>
</protein>
<feature type="transmembrane region" description="Helical" evidence="1">
    <location>
        <begin position="175"/>
        <end position="198"/>
    </location>
</feature>
<feature type="transmembrane region" description="Helical" evidence="1">
    <location>
        <begin position="225"/>
        <end position="246"/>
    </location>
</feature>
<feature type="transmembrane region" description="Helical" evidence="1">
    <location>
        <begin position="6"/>
        <end position="23"/>
    </location>
</feature>
<feature type="transmembrane region" description="Helical" evidence="1">
    <location>
        <begin position="35"/>
        <end position="56"/>
    </location>
</feature>
<feature type="transmembrane region" description="Helical" evidence="1">
    <location>
        <begin position="76"/>
        <end position="95"/>
    </location>
</feature>
<feature type="transmembrane region" description="Helical" evidence="1">
    <location>
        <begin position="393"/>
        <end position="410"/>
    </location>
</feature>
<sequence>MVIIYCLNVTLAIVLYYSFSLLATKTLRLTIINPFTIYAIILFPVFLLENILAPLFYGSDFALNQYYNEALFIYNIYSFVGVLSIIFFYFIFNIAFKNREIYLTCLISHTKLKRISNITLVLFITLFVLLSSKSEIGISGWLTNPRDGYQNYREGNGFLYAFSLSMLSVSYFSRALALCSEIKLFLCAIFYCTLVFFLDRKPLFFHLRFFYLAVLSLNKSRFLKFGLILVTPLAACAILYNLFLAIGNMNVDVVLSYFDQYQNSIYLLQDIDKGVVKFFNGTVYFSQFWSYIPRGLFPDKPFVYGFLHVNEIYYPGAAESGHTPAFSKGMDNFVDYGYVGLVILTFLSPMNIFYGYIFAKLKMFNAKVITNSASCFLLSIILISPSFGTYFAGPAYVLLLIFFLILFVLIERITLRGR</sequence>
<keyword evidence="1" id="KW-1133">Transmembrane helix</keyword>
<feature type="transmembrane region" description="Helical" evidence="1">
    <location>
        <begin position="336"/>
        <end position="356"/>
    </location>
</feature>
<keyword evidence="1" id="KW-0812">Transmembrane</keyword>
<proteinExistence type="predicted"/>